<organism evidence="1 2">
    <name type="scientific">Heyndrickxia coagulans</name>
    <name type="common">Weizmannia coagulans</name>
    <dbReference type="NCBI Taxonomy" id="1398"/>
    <lineage>
        <taxon>Bacteria</taxon>
        <taxon>Bacillati</taxon>
        <taxon>Bacillota</taxon>
        <taxon>Bacilli</taxon>
        <taxon>Bacillales</taxon>
        <taxon>Bacillaceae</taxon>
        <taxon>Heyndrickxia</taxon>
    </lineage>
</organism>
<reference evidence="2" key="1">
    <citation type="submission" date="2015-01" db="EMBL/GenBank/DDBJ databases">
        <title>Comparative genome analysis of Bacillus coagulans HM-08, Clostridium butyricum HM-68, Bacillus subtilis HM-66 and Bacillus paralicheniformis BL-09.</title>
        <authorList>
            <person name="Zhang H."/>
        </authorList>
    </citation>
    <scope>NUCLEOTIDE SEQUENCE [LARGE SCALE GENOMIC DNA]</scope>
    <source>
        <strain evidence="2">HM-08</strain>
    </source>
</reference>
<sequence>MVLAKRTVQVCRSHLEISIMKRGELLKLDGPKVSCFLPLPAF</sequence>
<evidence type="ECO:0000313" key="2">
    <source>
        <dbReference type="Proteomes" id="UP000032024"/>
    </source>
</evidence>
<accession>A0AAN0T8C7</accession>
<name>A0AAN0T8C7_HEYCO</name>
<protein>
    <submittedName>
        <fullName evidence="1">Uncharacterized protein</fullName>
    </submittedName>
</protein>
<dbReference type="AlphaFoldDB" id="A0AAN0T8C7"/>
<dbReference type="EMBL" id="CP010525">
    <property type="protein sequence ID" value="AJO24393.1"/>
    <property type="molecule type" value="Genomic_DNA"/>
</dbReference>
<keyword evidence="2" id="KW-1185">Reference proteome</keyword>
<proteinExistence type="predicted"/>
<evidence type="ECO:0000313" key="1">
    <source>
        <dbReference type="EMBL" id="AJO24393.1"/>
    </source>
</evidence>
<gene>
    <name evidence="1" type="ORF">SB48_HM08orf05729</name>
</gene>
<dbReference type="Proteomes" id="UP000032024">
    <property type="component" value="Chromosome"/>
</dbReference>